<dbReference type="InterPro" id="IPR000891">
    <property type="entry name" value="PYR_CT"/>
</dbReference>
<dbReference type="CDD" id="cd06850">
    <property type="entry name" value="biotinyl_domain"/>
    <property type="match status" value="1"/>
</dbReference>
<keyword evidence="4" id="KW-1185">Reference proteome</keyword>
<dbReference type="PROSITE" id="PS50968">
    <property type="entry name" value="BIOTINYL_LIPOYL"/>
    <property type="match status" value="1"/>
</dbReference>
<evidence type="ECO:0000313" key="4">
    <source>
        <dbReference type="Proteomes" id="UP000826725"/>
    </source>
</evidence>
<dbReference type="Pfam" id="PF00682">
    <property type="entry name" value="HMGL-like"/>
    <property type="match status" value="1"/>
</dbReference>
<dbReference type="AlphaFoldDB" id="A0A8D5JSA3"/>
<dbReference type="PROSITE" id="PS50991">
    <property type="entry name" value="PYR_CT"/>
    <property type="match status" value="1"/>
</dbReference>
<feature type="domain" description="Lipoyl-binding" evidence="1">
    <location>
        <begin position="476"/>
        <end position="554"/>
    </location>
</feature>
<dbReference type="PANTHER" id="PTHR43778:SF2">
    <property type="entry name" value="PYRUVATE CARBOXYLASE, MITOCHONDRIAL"/>
    <property type="match status" value="1"/>
</dbReference>
<dbReference type="GO" id="GO:0006094">
    <property type="term" value="P:gluconeogenesis"/>
    <property type="evidence" value="ECO:0007669"/>
    <property type="project" value="TreeGrafter"/>
</dbReference>
<evidence type="ECO:0000259" key="1">
    <source>
        <dbReference type="PROSITE" id="PS50968"/>
    </source>
</evidence>
<accession>A0A8D5JSA3</accession>
<dbReference type="GO" id="GO:0005737">
    <property type="term" value="C:cytoplasm"/>
    <property type="evidence" value="ECO:0007669"/>
    <property type="project" value="TreeGrafter"/>
</dbReference>
<dbReference type="Pfam" id="PF02436">
    <property type="entry name" value="PYC_OADA"/>
    <property type="match status" value="1"/>
</dbReference>
<sequence>MDPFLKLKKLRAAMPNTMFQTLCRGVNLFGYRPYPQNVIRFTVKEFAKYVDVWRTFDFMNHVPNMIAVFEEVGKAGKLNEPCICFSTGPEHTDEFYVGKAGEIIDVTGEDIVLCIKNHGGLGTPTRIGRLVDALKQKYPDIPIHYHGHNTDGNDVGRITEAVKNGATIIDAADFAFTGYYGPPPILSVVQALNEFGHVPIGLDEEAVIETSEVIRDQRQYYEQFESQIKGFQPTVQIHKLPGGAMGSSLEQASKGGFLDKMPDILHKELPRVQKELGNYWSVTPGSQILWTTAVSNVLGGERYGNPSGDLRNLLLGKYGPFPFYQPEEWIYEKVLGDDWKKVLEEEGGVEDIENIDLAHERYALAEHLGVEPTDQQLILYLQHPNDAVEFFKFEEKYGRVYVLPPAIFFHRGGFDVGDKLAFRDHQGKEHMIEVGPSPVTDTGETTVYLAVDHHQHIFEFKPDVATSEKGEPVLTKEEILDLAKLGDMRSPFAGNIVEISVDEGQEVLMGDRIAIMEAMKMQTPILCEMSGIVTSIFARKGDALKPGDRIIKIDQDE</sequence>
<protein>
    <submittedName>
        <fullName evidence="3">Pyruvate carboxylase subunit B</fullName>
    </submittedName>
</protein>
<feature type="domain" description="Pyruvate carboxyltransferase" evidence="2">
    <location>
        <begin position="1"/>
        <end position="208"/>
    </location>
</feature>
<gene>
    <name evidence="3" type="ORF">DGMP_25890</name>
</gene>
<dbReference type="KEGG" id="dbk:DGMP_25890"/>
<proteinExistence type="predicted"/>
<dbReference type="InterPro" id="IPR055268">
    <property type="entry name" value="PCB-like"/>
</dbReference>
<dbReference type="Proteomes" id="UP000826725">
    <property type="component" value="Chromosome"/>
</dbReference>
<organism evidence="3 4">
    <name type="scientific">Desulfomarina profundi</name>
    <dbReference type="NCBI Taxonomy" id="2772557"/>
    <lineage>
        <taxon>Bacteria</taxon>
        <taxon>Pseudomonadati</taxon>
        <taxon>Thermodesulfobacteriota</taxon>
        <taxon>Desulfobulbia</taxon>
        <taxon>Desulfobulbales</taxon>
        <taxon>Desulfobulbaceae</taxon>
        <taxon>Desulfomarina</taxon>
    </lineage>
</organism>
<dbReference type="InterPro" id="IPR000089">
    <property type="entry name" value="Biotin_lipoyl"/>
</dbReference>
<keyword evidence="3" id="KW-0670">Pyruvate</keyword>
<evidence type="ECO:0000313" key="3">
    <source>
        <dbReference type="EMBL" id="BCL61896.1"/>
    </source>
</evidence>
<reference evidence="3" key="1">
    <citation type="submission" date="2020-09" db="EMBL/GenBank/DDBJ databases">
        <title>Desulfogranum mesoprofundum gen. nov., sp. nov., a novel mesophilic, sulfate-reducing chemolithoautotroph isolated from a deep-sea hydrothermal vent chimney in the Suiyo Seamount.</title>
        <authorList>
            <person name="Hashimoto Y."/>
            <person name="Nakagawa S."/>
        </authorList>
    </citation>
    <scope>NUCLEOTIDE SEQUENCE</scope>
    <source>
        <strain evidence="3">KT2</strain>
    </source>
</reference>
<dbReference type="InterPro" id="IPR003379">
    <property type="entry name" value="Carboxylase_cons_dom"/>
</dbReference>
<dbReference type="GO" id="GO:0004736">
    <property type="term" value="F:pyruvate carboxylase activity"/>
    <property type="evidence" value="ECO:0007669"/>
    <property type="project" value="TreeGrafter"/>
</dbReference>
<evidence type="ECO:0000259" key="2">
    <source>
        <dbReference type="PROSITE" id="PS50991"/>
    </source>
</evidence>
<name>A0A8D5JSA3_9BACT</name>
<dbReference type="EMBL" id="AP024086">
    <property type="protein sequence ID" value="BCL61896.1"/>
    <property type="molecule type" value="Genomic_DNA"/>
</dbReference>
<dbReference type="Pfam" id="PF00364">
    <property type="entry name" value="Biotin_lipoyl"/>
    <property type="match status" value="1"/>
</dbReference>
<dbReference type="PANTHER" id="PTHR43778">
    <property type="entry name" value="PYRUVATE CARBOXYLASE"/>
    <property type="match status" value="1"/>
</dbReference>